<evidence type="ECO:0008006" key="2">
    <source>
        <dbReference type="Google" id="ProtNLM"/>
    </source>
</evidence>
<dbReference type="EMBL" id="DRIH01000160">
    <property type="protein sequence ID" value="HEC68082.1"/>
    <property type="molecule type" value="Genomic_DNA"/>
</dbReference>
<dbReference type="Gene3D" id="3.40.1350.10">
    <property type="match status" value="1"/>
</dbReference>
<proteinExistence type="predicted"/>
<name>A0A7C1VNW2_DESA2</name>
<evidence type="ECO:0000313" key="1">
    <source>
        <dbReference type="EMBL" id="HEC68082.1"/>
    </source>
</evidence>
<dbReference type="GO" id="GO:0003676">
    <property type="term" value="F:nucleic acid binding"/>
    <property type="evidence" value="ECO:0007669"/>
    <property type="project" value="InterPro"/>
</dbReference>
<dbReference type="Proteomes" id="UP000885738">
    <property type="component" value="Unassembled WGS sequence"/>
</dbReference>
<sequence>MPRKGRSLERLVAFFEKTLGPQGIKVKSPDYIRGRISKSLREIDISLRSHTGSSEILVIIECRDRKGTEDVTWIEQLPSKREDVGAHKAVAVSSTGFSSGAINMAKVKDIELRTLEEVNPNEILLWFGFKELTVLNYHINFKHVSIKLSVPKSVSVEVSPEVHSSVSAVFDINAPIFVRKKDGNKVSLLDIWKMVPNSIYDDITPGQSKTKKIIRLNFPDEEERFQILTVTGLIDIEHFIIHAEIWIEIKKRPLTSVRFYRDEDKILTKTAEFQLEHQNVPYSLKLHKLVESGEQVITIRRKDINK</sequence>
<dbReference type="InterPro" id="IPR011856">
    <property type="entry name" value="tRNA_endonuc-like_dom_sf"/>
</dbReference>
<reference evidence="1" key="1">
    <citation type="journal article" date="2020" name="mSystems">
        <title>Genome- and Community-Level Interaction Insights into Carbon Utilization and Element Cycling Functions of Hydrothermarchaeota in Hydrothermal Sediment.</title>
        <authorList>
            <person name="Zhou Z."/>
            <person name="Liu Y."/>
            <person name="Xu W."/>
            <person name="Pan J."/>
            <person name="Luo Z.H."/>
            <person name="Li M."/>
        </authorList>
    </citation>
    <scope>NUCLEOTIDE SEQUENCE [LARGE SCALE GENOMIC DNA]</scope>
    <source>
        <strain evidence="1">HyVt-389</strain>
    </source>
</reference>
<dbReference type="SUPFAM" id="SSF52980">
    <property type="entry name" value="Restriction endonuclease-like"/>
    <property type="match status" value="1"/>
</dbReference>
<gene>
    <name evidence="1" type="ORF">ENI35_04650</name>
</gene>
<organism evidence="1">
    <name type="scientific">Desulfofervidus auxilii</name>
    <dbReference type="NCBI Taxonomy" id="1621989"/>
    <lineage>
        <taxon>Bacteria</taxon>
        <taxon>Pseudomonadati</taxon>
        <taxon>Thermodesulfobacteriota</taxon>
        <taxon>Candidatus Desulfofervidia</taxon>
        <taxon>Candidatus Desulfofervidales</taxon>
        <taxon>Candidatus Desulfofervidaceae</taxon>
        <taxon>Candidatus Desulfofervidus</taxon>
    </lineage>
</organism>
<comment type="caution">
    <text evidence="1">The sequence shown here is derived from an EMBL/GenBank/DDBJ whole genome shotgun (WGS) entry which is preliminary data.</text>
</comment>
<dbReference type="AlphaFoldDB" id="A0A7C1VNW2"/>
<accession>A0A7C1VNW2</accession>
<dbReference type="InterPro" id="IPR011335">
    <property type="entry name" value="Restrct_endonuc-II-like"/>
</dbReference>
<protein>
    <recommendedName>
        <fullName evidence="2">Restriction endonuclease type IV Mrr domain-containing protein</fullName>
    </recommendedName>
</protein>